<dbReference type="PANTHER" id="PTHR43557:SF2">
    <property type="entry name" value="RIESKE DOMAIN-CONTAINING PROTEIN-RELATED"/>
    <property type="match status" value="1"/>
</dbReference>
<dbReference type="InterPro" id="IPR016156">
    <property type="entry name" value="FAD/NAD-linked_Rdtase_dimer_sf"/>
</dbReference>
<reference evidence="7 8" key="1">
    <citation type="submission" date="2020-02" db="EMBL/GenBank/DDBJ databases">
        <title>Acidophilic actinobacteria isolated from forest soil.</title>
        <authorList>
            <person name="Golinska P."/>
        </authorList>
    </citation>
    <scope>NUCLEOTIDE SEQUENCE [LARGE SCALE GENOMIC DNA]</scope>
    <source>
        <strain evidence="7 8">NL8</strain>
    </source>
</reference>
<keyword evidence="2" id="KW-0285">Flavoprotein</keyword>
<evidence type="ECO:0000256" key="1">
    <source>
        <dbReference type="ARBA" id="ARBA00001974"/>
    </source>
</evidence>
<dbReference type="RefSeq" id="WP_212019566.1">
    <property type="nucleotide sequence ID" value="NZ_JAAFYZ010000240.1"/>
</dbReference>
<dbReference type="SUPFAM" id="SSF55424">
    <property type="entry name" value="FAD/NAD-linked reductases, dimerisation (C-terminal) domain"/>
    <property type="match status" value="1"/>
</dbReference>
<accession>A0ABS5L538</accession>
<feature type="domain" description="Reductase C-terminal" evidence="6">
    <location>
        <begin position="304"/>
        <end position="387"/>
    </location>
</feature>
<keyword evidence="8" id="KW-1185">Reference proteome</keyword>
<dbReference type="InterPro" id="IPR036188">
    <property type="entry name" value="FAD/NAD-bd_sf"/>
</dbReference>
<dbReference type="PANTHER" id="PTHR43557">
    <property type="entry name" value="APOPTOSIS-INDUCING FACTOR 1"/>
    <property type="match status" value="1"/>
</dbReference>
<evidence type="ECO:0000256" key="4">
    <source>
        <dbReference type="ARBA" id="ARBA00023002"/>
    </source>
</evidence>
<evidence type="ECO:0000256" key="2">
    <source>
        <dbReference type="ARBA" id="ARBA00022630"/>
    </source>
</evidence>
<dbReference type="PRINTS" id="PR00469">
    <property type="entry name" value="PNDRDTASEII"/>
</dbReference>
<evidence type="ECO:0000313" key="7">
    <source>
        <dbReference type="EMBL" id="MBS2553230.1"/>
    </source>
</evidence>
<feature type="domain" description="FAD/NAD(P)-binding" evidence="5">
    <location>
        <begin position="5"/>
        <end position="280"/>
    </location>
</feature>
<dbReference type="SUPFAM" id="SSF51905">
    <property type="entry name" value="FAD/NAD(P)-binding domain"/>
    <property type="match status" value="2"/>
</dbReference>
<dbReference type="InterPro" id="IPR050446">
    <property type="entry name" value="FAD-oxidoreductase/Apoptosis"/>
</dbReference>
<name>A0ABS5L538_9ACTN</name>
<keyword evidence="4" id="KW-0560">Oxidoreductase</keyword>
<gene>
    <name evidence="7" type="ORF">KGQ19_40895</name>
</gene>
<proteinExistence type="predicted"/>
<comment type="cofactor">
    <cofactor evidence="1">
        <name>FAD</name>
        <dbReference type="ChEBI" id="CHEBI:57692"/>
    </cofactor>
</comment>
<organism evidence="7 8">
    <name type="scientific">Catenulispora pinistramenti</name>
    <dbReference type="NCBI Taxonomy" id="2705254"/>
    <lineage>
        <taxon>Bacteria</taxon>
        <taxon>Bacillati</taxon>
        <taxon>Actinomycetota</taxon>
        <taxon>Actinomycetes</taxon>
        <taxon>Catenulisporales</taxon>
        <taxon>Catenulisporaceae</taxon>
        <taxon>Catenulispora</taxon>
    </lineage>
</organism>
<dbReference type="Pfam" id="PF07992">
    <property type="entry name" value="Pyr_redox_2"/>
    <property type="match status" value="1"/>
</dbReference>
<evidence type="ECO:0000259" key="5">
    <source>
        <dbReference type="Pfam" id="PF07992"/>
    </source>
</evidence>
<dbReference type="Gene3D" id="3.50.50.60">
    <property type="entry name" value="FAD/NAD(P)-binding domain"/>
    <property type="match status" value="2"/>
</dbReference>
<evidence type="ECO:0000256" key="3">
    <source>
        <dbReference type="ARBA" id="ARBA00022827"/>
    </source>
</evidence>
<dbReference type="Pfam" id="PF14759">
    <property type="entry name" value="Reductase_C"/>
    <property type="match status" value="1"/>
</dbReference>
<comment type="caution">
    <text evidence="7">The sequence shown here is derived from an EMBL/GenBank/DDBJ whole genome shotgun (WGS) entry which is preliminary data.</text>
</comment>
<dbReference type="InterPro" id="IPR028202">
    <property type="entry name" value="Reductase_C"/>
</dbReference>
<dbReference type="Proteomes" id="UP000730482">
    <property type="component" value="Unassembled WGS sequence"/>
</dbReference>
<keyword evidence="3" id="KW-0274">FAD</keyword>
<evidence type="ECO:0000313" key="8">
    <source>
        <dbReference type="Proteomes" id="UP000730482"/>
    </source>
</evidence>
<evidence type="ECO:0000259" key="6">
    <source>
        <dbReference type="Pfam" id="PF14759"/>
    </source>
</evidence>
<sequence>MKLERVLVVGGGMAGLHTVRSLREKGFQGAITFLGAEQHAPYDRPPLSKAVLTGSGRATEQEVGELAFAFDFAEAEVDCRFGERAVAWAPGVVSTETGVELRYDRLVVATGSEPIRLGFGETLRTYEDAVRLRARINGGKPMAIVGAGWIGAEVATAARDAGTEVVIHEARERPLAAVFPPQVGEAMAGWYAQAGADLRCSDPVDGPPPGTDHTLVAVGARPDTRWLGEAFHRAKDGSLLVSEHLETNVPGVFAVGDVAAYRSVRYGGRHIRVEHWDNALRGPQALVPNVLDGVGAAVHDPVPYFWSEQFGRMVQYVGHHTSADRMVLRGDLAAATWSVCWLDPHGRLTAVLAVGRPRDLAQGRRLVTAAAVLDAARVADAGEALTSAVL</sequence>
<dbReference type="InterPro" id="IPR023753">
    <property type="entry name" value="FAD/NAD-binding_dom"/>
</dbReference>
<dbReference type="EMBL" id="JAAFYZ010000240">
    <property type="protein sequence ID" value="MBS2553230.1"/>
    <property type="molecule type" value="Genomic_DNA"/>
</dbReference>
<dbReference type="Gene3D" id="3.30.390.30">
    <property type="match status" value="1"/>
</dbReference>
<dbReference type="PRINTS" id="PR00368">
    <property type="entry name" value="FADPNR"/>
</dbReference>
<protein>
    <submittedName>
        <fullName evidence="7">FAD-dependent oxidoreductase</fullName>
    </submittedName>
</protein>